<accession>A0A6M3LGT3</accession>
<sequence>MNGAEDTACEKYFTPPTLTEALVEYQGKPESQPEADASEWERAQIKAVFKEWLRTAGLPHYRKGRDSIIVDGFDYTDSIRKLLIILVDEP</sequence>
<dbReference type="EMBL" id="MT143051">
    <property type="protein sequence ID" value="QJA92248.1"/>
    <property type="molecule type" value="Genomic_DNA"/>
</dbReference>
<dbReference type="AlphaFoldDB" id="A0A6M3LGT3"/>
<gene>
    <name evidence="1" type="ORF">MM415B04765_0001</name>
</gene>
<reference evidence="1" key="1">
    <citation type="submission" date="2020-03" db="EMBL/GenBank/DDBJ databases">
        <title>The deep terrestrial virosphere.</title>
        <authorList>
            <person name="Holmfeldt K."/>
            <person name="Nilsson E."/>
            <person name="Simone D."/>
            <person name="Lopez-Fernandez M."/>
            <person name="Wu X."/>
            <person name="de Brujin I."/>
            <person name="Lundin D."/>
            <person name="Andersson A."/>
            <person name="Bertilsson S."/>
            <person name="Dopson M."/>
        </authorList>
    </citation>
    <scope>NUCLEOTIDE SEQUENCE</scope>
    <source>
        <strain evidence="1">MM415B04765</strain>
    </source>
</reference>
<name>A0A6M3LGT3_9ZZZZ</name>
<evidence type="ECO:0000313" key="1">
    <source>
        <dbReference type="EMBL" id="QJA92248.1"/>
    </source>
</evidence>
<proteinExistence type="predicted"/>
<organism evidence="1">
    <name type="scientific">viral metagenome</name>
    <dbReference type="NCBI Taxonomy" id="1070528"/>
    <lineage>
        <taxon>unclassified sequences</taxon>
        <taxon>metagenomes</taxon>
        <taxon>organismal metagenomes</taxon>
    </lineage>
</organism>
<protein>
    <submittedName>
        <fullName evidence="1">Uncharacterized protein</fullName>
    </submittedName>
</protein>